<sequence>MAALFSDHLHSSMISILLISSRAGVAVIFLVLLRYFTLRLLLVMLLLLARTGFLTICTAMRLAALLSRLSGLGLLKQQHRKLPPSLGKEQRTRIGNHHSLQLLKKLGTGTTVGSLMISQWWYHM</sequence>
<feature type="transmembrane region" description="Helical" evidence="1">
    <location>
        <begin position="40"/>
        <end position="64"/>
    </location>
</feature>
<feature type="transmembrane region" description="Helical" evidence="1">
    <location>
        <begin position="12"/>
        <end position="33"/>
    </location>
</feature>
<dbReference type="EMBL" id="GBRH01214180">
    <property type="protein sequence ID" value="JAD83715.1"/>
    <property type="molecule type" value="Transcribed_RNA"/>
</dbReference>
<keyword evidence="1" id="KW-1133">Transmembrane helix</keyword>
<name>A0A0A9DDK3_ARUDO</name>
<proteinExistence type="predicted"/>
<evidence type="ECO:0000313" key="2">
    <source>
        <dbReference type="EMBL" id="JAD83715.1"/>
    </source>
</evidence>
<accession>A0A0A9DDK3</accession>
<reference evidence="2" key="1">
    <citation type="submission" date="2014-09" db="EMBL/GenBank/DDBJ databases">
        <authorList>
            <person name="Magalhaes I.L.F."/>
            <person name="Oliveira U."/>
            <person name="Santos F.R."/>
            <person name="Vidigal T.H.D.A."/>
            <person name="Brescovit A.D."/>
            <person name="Santos A.J."/>
        </authorList>
    </citation>
    <scope>NUCLEOTIDE SEQUENCE</scope>
    <source>
        <tissue evidence="2">Shoot tissue taken approximately 20 cm above the soil surface</tissue>
    </source>
</reference>
<protein>
    <submittedName>
        <fullName evidence="2">Uncharacterized protein</fullName>
    </submittedName>
</protein>
<evidence type="ECO:0000256" key="1">
    <source>
        <dbReference type="SAM" id="Phobius"/>
    </source>
</evidence>
<organism evidence="2">
    <name type="scientific">Arundo donax</name>
    <name type="common">Giant reed</name>
    <name type="synonym">Donax arundinaceus</name>
    <dbReference type="NCBI Taxonomy" id="35708"/>
    <lineage>
        <taxon>Eukaryota</taxon>
        <taxon>Viridiplantae</taxon>
        <taxon>Streptophyta</taxon>
        <taxon>Embryophyta</taxon>
        <taxon>Tracheophyta</taxon>
        <taxon>Spermatophyta</taxon>
        <taxon>Magnoliopsida</taxon>
        <taxon>Liliopsida</taxon>
        <taxon>Poales</taxon>
        <taxon>Poaceae</taxon>
        <taxon>PACMAD clade</taxon>
        <taxon>Arundinoideae</taxon>
        <taxon>Arundineae</taxon>
        <taxon>Arundo</taxon>
    </lineage>
</organism>
<keyword evidence="1" id="KW-0472">Membrane</keyword>
<reference evidence="2" key="2">
    <citation type="journal article" date="2015" name="Data Brief">
        <title>Shoot transcriptome of the giant reed, Arundo donax.</title>
        <authorList>
            <person name="Barrero R.A."/>
            <person name="Guerrero F.D."/>
            <person name="Moolhuijzen P."/>
            <person name="Goolsby J.A."/>
            <person name="Tidwell J."/>
            <person name="Bellgard S.E."/>
            <person name="Bellgard M.I."/>
        </authorList>
    </citation>
    <scope>NUCLEOTIDE SEQUENCE</scope>
    <source>
        <tissue evidence="2">Shoot tissue taken approximately 20 cm above the soil surface</tissue>
    </source>
</reference>
<dbReference type="AlphaFoldDB" id="A0A0A9DDK3"/>
<keyword evidence="1" id="KW-0812">Transmembrane</keyword>